<dbReference type="Gene3D" id="3.40.462.20">
    <property type="match status" value="1"/>
</dbReference>
<dbReference type="GO" id="GO:0071949">
    <property type="term" value="F:FAD binding"/>
    <property type="evidence" value="ECO:0007669"/>
    <property type="project" value="InterPro"/>
</dbReference>
<keyword evidence="5" id="KW-0732">Signal</keyword>
<organism evidence="7 8">
    <name type="scientific">Alternaria alternata</name>
    <name type="common">Alternaria rot fungus</name>
    <name type="synonym">Torula alternata</name>
    <dbReference type="NCBI Taxonomy" id="5599"/>
    <lineage>
        <taxon>Eukaryota</taxon>
        <taxon>Fungi</taxon>
        <taxon>Dikarya</taxon>
        <taxon>Ascomycota</taxon>
        <taxon>Pezizomycotina</taxon>
        <taxon>Dothideomycetes</taxon>
        <taxon>Pleosporomycetidae</taxon>
        <taxon>Pleosporales</taxon>
        <taxon>Pleosporineae</taxon>
        <taxon>Pleosporaceae</taxon>
        <taxon>Alternaria</taxon>
        <taxon>Alternaria sect. Alternaria</taxon>
        <taxon>Alternaria alternata complex</taxon>
    </lineage>
</organism>
<dbReference type="SUPFAM" id="SSF56176">
    <property type="entry name" value="FAD-binding/transporter-associated domain-like"/>
    <property type="match status" value="1"/>
</dbReference>
<name>A0A177D7Z4_ALTAL</name>
<evidence type="ECO:0000256" key="2">
    <source>
        <dbReference type="ARBA" id="ARBA00022630"/>
    </source>
</evidence>
<evidence type="ECO:0000259" key="6">
    <source>
        <dbReference type="PROSITE" id="PS51387"/>
    </source>
</evidence>
<dbReference type="Pfam" id="PF01565">
    <property type="entry name" value="FAD_binding_4"/>
    <property type="match status" value="1"/>
</dbReference>
<dbReference type="AlphaFoldDB" id="A0A177D7Z4"/>
<dbReference type="EMBL" id="KV441492">
    <property type="protein sequence ID" value="OAG15834.1"/>
    <property type="molecule type" value="Genomic_DNA"/>
</dbReference>
<dbReference type="PANTHER" id="PTHR42973:SF34">
    <property type="entry name" value="FAD BINDING DOMAIN PROTEIN (AFU_ORTHOLOGUE AFUA_3G02770)"/>
    <property type="match status" value="1"/>
</dbReference>
<evidence type="ECO:0000256" key="4">
    <source>
        <dbReference type="ARBA" id="ARBA00023002"/>
    </source>
</evidence>
<proteinExistence type="inferred from homology"/>
<accession>A0A177D7Z4</accession>
<dbReference type="VEuPathDB" id="FungiDB:CC77DRAFT_998883"/>
<dbReference type="RefSeq" id="XP_018381255.1">
    <property type="nucleotide sequence ID" value="XM_018536548.1"/>
</dbReference>
<comment type="similarity">
    <text evidence="1">Belongs to the oxygen-dependent FAD-linked oxidoreductase family.</text>
</comment>
<dbReference type="Gene3D" id="3.30.465.10">
    <property type="match status" value="1"/>
</dbReference>
<feature type="chain" id="PRO_5008059101" evidence="5">
    <location>
        <begin position="19"/>
        <end position="529"/>
    </location>
</feature>
<dbReference type="InterPro" id="IPR016169">
    <property type="entry name" value="FAD-bd_PCMH_sub2"/>
</dbReference>
<sequence length="529" mass="57122">MRFIQKLSLGALAVAARASTQDVFEPADFNVTEALMNNGVNVSAIPELAGLVVRSSSKGCSIACNSLKLVFGATETSETAPTTYWSIQQLEVEPYCTFSPTAALEVSSLVLIARLTQCPFAIKSGGHAAFPGASSIEGDITVDMVNMNQKKLSADKTSVAVGPGNRWKEVYDYLTPYNLAIVGGRAAYVGVGGLTLGGGISHHTNEYGLACDNIASFELVTASGIILKVSQETFPDLYWALRGGGNNFGIITTFNYETLPQGLMFASKRQYNATYAPALFDAFGNAVEAAETDTKLAHFVAVAYSRGVKIASTEYEYFDPIDPVNPPAILKEYLSLPPLTDSTRNCSLADTTSGLSQSMPDGFRTTMWSQSFKLNTDLMKRMTDHLFEIAPNIPVGAPSVSFQAFSKPALKAMQKKGGNALGLHPENGPLFHALFYLSWTDEKDDKVVLKAAQDFLSASVAMAKELGAYNDYMYMPYSSPYQPVISGYGLENKAKLNKVSRKYDPAGIFQKLQPGYFKLDGTAPYGQVV</sequence>
<keyword evidence="8" id="KW-1185">Reference proteome</keyword>
<evidence type="ECO:0000313" key="7">
    <source>
        <dbReference type="EMBL" id="OAG15834.1"/>
    </source>
</evidence>
<dbReference type="Proteomes" id="UP000077248">
    <property type="component" value="Unassembled WGS sequence"/>
</dbReference>
<protein>
    <submittedName>
        <fullName evidence="7">FAD-binding domain-containing protein</fullName>
    </submittedName>
</protein>
<gene>
    <name evidence="7" type="ORF">CC77DRAFT_998883</name>
</gene>
<dbReference type="InterPro" id="IPR016167">
    <property type="entry name" value="FAD-bd_PCMH_sub1"/>
</dbReference>
<evidence type="ECO:0000313" key="8">
    <source>
        <dbReference type="Proteomes" id="UP000077248"/>
    </source>
</evidence>
<dbReference type="InterPro" id="IPR050416">
    <property type="entry name" value="FAD-linked_Oxidoreductase"/>
</dbReference>
<dbReference type="GeneID" id="29122142"/>
<evidence type="ECO:0000256" key="3">
    <source>
        <dbReference type="ARBA" id="ARBA00022827"/>
    </source>
</evidence>
<dbReference type="PANTHER" id="PTHR42973">
    <property type="entry name" value="BINDING OXIDOREDUCTASE, PUTATIVE (AFU_ORTHOLOGUE AFUA_1G17690)-RELATED"/>
    <property type="match status" value="1"/>
</dbReference>
<dbReference type="InterPro" id="IPR036318">
    <property type="entry name" value="FAD-bd_PCMH-like_sf"/>
</dbReference>
<dbReference type="PROSITE" id="PS51387">
    <property type="entry name" value="FAD_PCMH"/>
    <property type="match status" value="1"/>
</dbReference>
<dbReference type="KEGG" id="aalt:CC77DRAFT_998883"/>
<keyword evidence="2" id="KW-0285">Flavoprotein</keyword>
<evidence type="ECO:0000256" key="1">
    <source>
        <dbReference type="ARBA" id="ARBA00005466"/>
    </source>
</evidence>
<keyword evidence="4" id="KW-0560">Oxidoreductase</keyword>
<feature type="domain" description="FAD-binding PCMH-type" evidence="6">
    <location>
        <begin position="90"/>
        <end position="261"/>
    </location>
</feature>
<evidence type="ECO:0000256" key="5">
    <source>
        <dbReference type="SAM" id="SignalP"/>
    </source>
</evidence>
<dbReference type="OMA" id="ACDNIAS"/>
<feature type="signal peptide" evidence="5">
    <location>
        <begin position="1"/>
        <end position="18"/>
    </location>
</feature>
<keyword evidence="3" id="KW-0274">FAD</keyword>
<dbReference type="InterPro" id="IPR016166">
    <property type="entry name" value="FAD-bd_PCMH"/>
</dbReference>
<reference evidence="7 8" key="1">
    <citation type="submission" date="2016-05" db="EMBL/GenBank/DDBJ databases">
        <title>Comparative analysis of secretome profiles of manganese(II)-oxidizing ascomycete fungi.</title>
        <authorList>
            <consortium name="DOE Joint Genome Institute"/>
            <person name="Zeiner C.A."/>
            <person name="Purvine S.O."/>
            <person name="Zink E.M."/>
            <person name="Wu S."/>
            <person name="Pasa-Tolic L."/>
            <person name="Chaput D.L."/>
            <person name="Haridas S."/>
            <person name="Grigoriev I.V."/>
            <person name="Santelli C.M."/>
            <person name="Hansel C.M."/>
        </authorList>
    </citation>
    <scope>NUCLEOTIDE SEQUENCE [LARGE SCALE GENOMIC DNA]</scope>
    <source>
        <strain evidence="7 8">SRC1lrK2f</strain>
    </source>
</reference>
<dbReference type="InterPro" id="IPR006094">
    <property type="entry name" value="Oxid_FAD_bind_N"/>
</dbReference>
<dbReference type="GO" id="GO:0016491">
    <property type="term" value="F:oxidoreductase activity"/>
    <property type="evidence" value="ECO:0007669"/>
    <property type="project" value="UniProtKB-KW"/>
</dbReference>
<dbReference type="Gene3D" id="3.30.43.10">
    <property type="entry name" value="Uridine Diphospho-n-acetylenolpyruvylglucosamine Reductase, domain 2"/>
    <property type="match status" value="1"/>
</dbReference>